<dbReference type="PANTHER" id="PTHR40055">
    <property type="entry name" value="TRANSCRIPTIONAL REGULATOR YGIV-RELATED"/>
    <property type="match status" value="1"/>
</dbReference>
<evidence type="ECO:0000313" key="3">
    <source>
        <dbReference type="Proteomes" id="UP000235653"/>
    </source>
</evidence>
<dbReference type="OrthoDB" id="9773308at2"/>
<dbReference type="InterPro" id="IPR011256">
    <property type="entry name" value="Reg_factor_effector_dom_sf"/>
</dbReference>
<dbReference type="EMBL" id="JQAN02000010">
    <property type="protein sequence ID" value="PPD57875.1"/>
    <property type="molecule type" value="Genomic_DNA"/>
</dbReference>
<protein>
    <submittedName>
        <fullName evidence="2">AraC family transcriptional regulator</fullName>
    </submittedName>
</protein>
<dbReference type="InterPro" id="IPR029442">
    <property type="entry name" value="GyrI-like"/>
</dbReference>
<comment type="caution">
    <text evidence="2">The sequence shown here is derived from an EMBL/GenBank/DDBJ whole genome shotgun (WGS) entry which is preliminary data.</text>
</comment>
<evidence type="ECO:0000313" key="2">
    <source>
        <dbReference type="EMBL" id="PPD57875.1"/>
    </source>
</evidence>
<dbReference type="InterPro" id="IPR050908">
    <property type="entry name" value="SmbC-like"/>
</dbReference>
<feature type="domain" description="AraC effector-binding" evidence="1">
    <location>
        <begin position="1"/>
        <end position="150"/>
    </location>
</feature>
<dbReference type="Proteomes" id="UP000235653">
    <property type="component" value="Unassembled WGS sequence"/>
</dbReference>
<dbReference type="PANTHER" id="PTHR40055:SF1">
    <property type="entry name" value="TRANSCRIPTIONAL REGULATOR YGIV-RELATED"/>
    <property type="match status" value="1"/>
</dbReference>
<dbReference type="SMART" id="SM00871">
    <property type="entry name" value="AraC_E_bind"/>
    <property type="match status" value="1"/>
</dbReference>
<evidence type="ECO:0000259" key="1">
    <source>
        <dbReference type="SMART" id="SM00871"/>
    </source>
</evidence>
<gene>
    <name evidence="2" type="ORF">JP09_006135</name>
</gene>
<organism evidence="2 3">
    <name type="scientific">Dehalogenimonas etheniformans</name>
    <dbReference type="NCBI Taxonomy" id="1536648"/>
    <lineage>
        <taxon>Bacteria</taxon>
        <taxon>Bacillati</taxon>
        <taxon>Chloroflexota</taxon>
        <taxon>Dehalococcoidia</taxon>
        <taxon>Dehalococcoidales</taxon>
        <taxon>Dehalococcoidaceae</taxon>
        <taxon>Dehalogenimonas</taxon>
    </lineage>
</organism>
<keyword evidence="3" id="KW-1185">Reference proteome</keyword>
<dbReference type="Gene3D" id="3.20.80.10">
    <property type="entry name" value="Regulatory factor, effector binding domain"/>
    <property type="match status" value="1"/>
</dbReference>
<dbReference type="RefSeq" id="WP_102330884.1">
    <property type="nucleotide sequence ID" value="NZ_CP058566.2"/>
</dbReference>
<dbReference type="Pfam" id="PF06445">
    <property type="entry name" value="GyrI-like"/>
    <property type="match status" value="1"/>
</dbReference>
<sequence length="150" mass="17159">MEIKLSDKPAQPVAFIRLHIPQAKLPQTIGETYMKIMEYLQRVKSPLAGEPYVAYYNIDMNDLDVEMGFPVAAPVQAHDDMNFREIPAARYASTVYKGPYAGMETAYGEFMKWLEETGLKPAGPWFEYYLNSPQEVPESEFLTRIEVPVE</sequence>
<proteinExistence type="predicted"/>
<reference evidence="2 3" key="1">
    <citation type="journal article" date="2017" name="ISME J.">
        <title>Grape pomace compost harbors organohalide-respiring Dehalogenimonas species with novel reductive dehalogenase genes.</title>
        <authorList>
            <person name="Yang Y."/>
            <person name="Higgins S.A."/>
            <person name="Yan J."/>
            <person name="Simsir B."/>
            <person name="Chourey K."/>
            <person name="Iyer R."/>
            <person name="Hettich R.L."/>
            <person name="Baldwin B."/>
            <person name="Ogles D.M."/>
            <person name="Loffler F.E."/>
        </authorList>
    </citation>
    <scope>NUCLEOTIDE SEQUENCE [LARGE SCALE GENOMIC DNA]</scope>
    <source>
        <strain evidence="2 3">GP</strain>
    </source>
</reference>
<accession>A0A2P5P6F8</accession>
<dbReference type="InterPro" id="IPR010499">
    <property type="entry name" value="AraC_E-bd"/>
</dbReference>
<dbReference type="SUPFAM" id="SSF55136">
    <property type="entry name" value="Probable bacterial effector-binding domain"/>
    <property type="match status" value="1"/>
</dbReference>
<dbReference type="AlphaFoldDB" id="A0A2P5P6F8"/>
<name>A0A2P5P6F8_9CHLR</name>